<feature type="signal peptide" evidence="1">
    <location>
        <begin position="1"/>
        <end position="25"/>
    </location>
</feature>
<name>A0A7Y2EDW3_UNCEI</name>
<evidence type="ECO:0000313" key="2">
    <source>
        <dbReference type="EMBL" id="NNF06238.1"/>
    </source>
</evidence>
<dbReference type="EMBL" id="JABDJR010000216">
    <property type="protein sequence ID" value="NNF06238.1"/>
    <property type="molecule type" value="Genomic_DNA"/>
</dbReference>
<evidence type="ECO:0008006" key="4">
    <source>
        <dbReference type="Google" id="ProtNLM"/>
    </source>
</evidence>
<comment type="caution">
    <text evidence="2">The sequence shown here is derived from an EMBL/GenBank/DDBJ whole genome shotgun (WGS) entry which is preliminary data.</text>
</comment>
<protein>
    <recommendedName>
        <fullName evidence="4">MAM domain-containing protein</fullName>
    </recommendedName>
</protein>
<sequence>MRRVFSRFASLLLILLSLSLSSAFALPLDESDRLPVFTEGNVGTDVGSSWVVGLLGSANLDTTYFGGTVWAPDSMRWEAIQDSCWTFDTGVGSHFNHNDPHVNPFKDPSLHAYMEGWIGIDNTLWNGSNFYGSGSEVNPYFRRMVEADFPVDVCVGTSGGLGGTASFWAGLLDNEAMPLCFADGQGYGNGWNLAIEKSFTYNGGAVTLSYSYVSNTEPNFDYSYCEIDTSGMGDVVTVHTYTGMSSGVVGEPLVQGVNLPFNTGNTIRLIFRVSSDGAYSDEDGLYATLCGALAVDDISLTGAINDNSNFESGDDGWTLAPPTPGPGGDWSDIVALSDLPLPLALCECDLEDSVLVFNDNSGGKTLFANNTASSPWIDLKAAGLAGAPGKFVETNIYANLPLLNYIFAQFNAQWYPTVCPDNGLLTYSGFESNGFVFYFGGVPQCTSANNPGFRVDFSDVIDPGAEQVRLSIGIVSYCRFFANCSGITNTTPWFDFVKLGVHGSPDAPILVSQEIHWPFDSFPQNGTLQLDAAGRIDGNDVKGASSPQPGTSLGDTLVVTGGGRGTGNNTNTEVYVQFMVDFGPGAPQPAANDWLASHDFEGMWNGQPWFSARIDT</sequence>
<dbReference type="Proteomes" id="UP000547674">
    <property type="component" value="Unassembled WGS sequence"/>
</dbReference>
<evidence type="ECO:0000256" key="1">
    <source>
        <dbReference type="SAM" id="SignalP"/>
    </source>
</evidence>
<dbReference type="AlphaFoldDB" id="A0A7Y2EDW3"/>
<feature type="chain" id="PRO_5031006206" description="MAM domain-containing protein" evidence="1">
    <location>
        <begin position="26"/>
        <end position="616"/>
    </location>
</feature>
<reference evidence="2 3" key="1">
    <citation type="submission" date="2020-03" db="EMBL/GenBank/DDBJ databases">
        <title>Metabolic flexibility allows generalist bacteria to become dominant in a frequently disturbed ecosystem.</title>
        <authorList>
            <person name="Chen Y.-J."/>
            <person name="Leung P.M."/>
            <person name="Bay S.K."/>
            <person name="Hugenholtz P."/>
            <person name="Kessler A.J."/>
            <person name="Shelley G."/>
            <person name="Waite D.W."/>
            <person name="Cook P.L."/>
            <person name="Greening C."/>
        </authorList>
    </citation>
    <scope>NUCLEOTIDE SEQUENCE [LARGE SCALE GENOMIC DNA]</scope>
    <source>
        <strain evidence="2">SS_bin_28</strain>
    </source>
</reference>
<evidence type="ECO:0000313" key="3">
    <source>
        <dbReference type="Proteomes" id="UP000547674"/>
    </source>
</evidence>
<accession>A0A7Y2EDW3</accession>
<organism evidence="2 3">
    <name type="scientific">Eiseniibacteriota bacterium</name>
    <dbReference type="NCBI Taxonomy" id="2212470"/>
    <lineage>
        <taxon>Bacteria</taxon>
        <taxon>Candidatus Eiseniibacteriota</taxon>
    </lineage>
</organism>
<keyword evidence="1" id="KW-0732">Signal</keyword>
<gene>
    <name evidence="2" type="ORF">HKN21_05725</name>
</gene>
<feature type="non-terminal residue" evidence="2">
    <location>
        <position position="616"/>
    </location>
</feature>
<proteinExistence type="predicted"/>